<dbReference type="InterPro" id="IPR002347">
    <property type="entry name" value="SDR_fam"/>
</dbReference>
<dbReference type="PRINTS" id="PR00080">
    <property type="entry name" value="SDRFAMILY"/>
</dbReference>
<dbReference type="Proteomes" id="UP000711407">
    <property type="component" value="Unassembled WGS sequence"/>
</dbReference>
<dbReference type="InterPro" id="IPR036291">
    <property type="entry name" value="NAD(P)-bd_dom_sf"/>
</dbReference>
<dbReference type="InterPro" id="IPR020904">
    <property type="entry name" value="Sc_DH/Rdtase_CS"/>
</dbReference>
<gene>
    <name evidence="2" type="ORF">K8V47_00380</name>
</gene>
<dbReference type="AlphaFoldDB" id="A0A4Q0U7U3"/>
<proteinExistence type="inferred from homology"/>
<evidence type="ECO:0000313" key="2">
    <source>
        <dbReference type="EMBL" id="HJE38210.1"/>
    </source>
</evidence>
<protein>
    <submittedName>
        <fullName evidence="2">SDR family oxidoreductase</fullName>
    </submittedName>
</protein>
<dbReference type="SUPFAM" id="SSF51735">
    <property type="entry name" value="NAD(P)-binding Rossmann-fold domains"/>
    <property type="match status" value="1"/>
</dbReference>
<reference evidence="2" key="1">
    <citation type="journal article" date="2021" name="PeerJ">
        <title>Extensive microbial diversity within the chicken gut microbiome revealed by metagenomics and culture.</title>
        <authorList>
            <person name="Gilroy R."/>
            <person name="Ravi A."/>
            <person name="Getino M."/>
            <person name="Pursley I."/>
            <person name="Horton D.L."/>
            <person name="Alikhan N.F."/>
            <person name="Baker D."/>
            <person name="Gharbi K."/>
            <person name="Hall N."/>
            <person name="Watson M."/>
            <person name="Adriaenssens E.M."/>
            <person name="Foster-Nyarko E."/>
            <person name="Jarju S."/>
            <person name="Secka A."/>
            <person name="Antonio M."/>
            <person name="Oren A."/>
            <person name="Chaudhuri R.R."/>
            <person name="La Ragione R."/>
            <person name="Hildebrand F."/>
            <person name="Pallen M.J."/>
        </authorList>
    </citation>
    <scope>NUCLEOTIDE SEQUENCE</scope>
    <source>
        <strain evidence="2">4100</strain>
    </source>
</reference>
<comment type="similarity">
    <text evidence="1">Belongs to the short-chain dehydrogenases/reductases (SDR) family.</text>
</comment>
<reference evidence="2" key="2">
    <citation type="submission" date="2021-09" db="EMBL/GenBank/DDBJ databases">
        <authorList>
            <person name="Gilroy R."/>
        </authorList>
    </citation>
    <scope>NUCLEOTIDE SEQUENCE</scope>
    <source>
        <strain evidence="2">4100</strain>
    </source>
</reference>
<accession>A0A4Q0U7U3</accession>
<evidence type="ECO:0000256" key="1">
    <source>
        <dbReference type="ARBA" id="ARBA00006484"/>
    </source>
</evidence>
<dbReference type="FunFam" id="3.40.50.720:FF:000084">
    <property type="entry name" value="Short-chain dehydrogenase reductase"/>
    <property type="match status" value="1"/>
</dbReference>
<organism evidence="2 3">
    <name type="scientific">Candidatus Amulumruptor caecigallinarius</name>
    <dbReference type="NCBI Taxonomy" id="2109911"/>
    <lineage>
        <taxon>Bacteria</taxon>
        <taxon>Pseudomonadati</taxon>
        <taxon>Bacteroidota</taxon>
        <taxon>Bacteroidia</taxon>
        <taxon>Bacteroidales</taxon>
        <taxon>Muribaculaceae</taxon>
        <taxon>Candidatus Amulumruptor</taxon>
    </lineage>
</organism>
<dbReference type="PRINTS" id="PR00081">
    <property type="entry name" value="GDHRDH"/>
</dbReference>
<dbReference type="GO" id="GO:0016616">
    <property type="term" value="F:oxidoreductase activity, acting on the CH-OH group of donors, NAD or NADP as acceptor"/>
    <property type="evidence" value="ECO:0007669"/>
    <property type="project" value="TreeGrafter"/>
</dbReference>
<dbReference type="EMBL" id="DYXT01000005">
    <property type="protein sequence ID" value="HJE38210.1"/>
    <property type="molecule type" value="Genomic_DNA"/>
</dbReference>
<dbReference type="PANTHER" id="PTHR42760">
    <property type="entry name" value="SHORT-CHAIN DEHYDROGENASES/REDUCTASES FAMILY MEMBER"/>
    <property type="match status" value="1"/>
</dbReference>
<comment type="caution">
    <text evidence="2">The sequence shown here is derived from an EMBL/GenBank/DDBJ whole genome shotgun (WGS) entry which is preliminary data.</text>
</comment>
<sequence length="282" mass="30484">MADNYLENKMEQHRRGVATTYRPRKTPTGQAAGSVTYKLGVRRVFVTGGASGIGRAIVREFCNAGCRTAFCDIDHKNGTATAQATGARFIPLDVADSDSLASTLSSLMEEWGDLDVIVNNVGIADFKPLIDTSVSDFNRVLAINLTPLLVTARTLAIHRTNQTEKNPYGRIINIASTRALQSEADTTAYSASKGAILAMTHSLMMSLTPLHITVNCISPGWIATTDYESLTEADHSQHPSGRVGIPEDIARMCMTLALPANDFINGENIVIDGGMTRKMIYC</sequence>
<dbReference type="Gene3D" id="3.40.50.720">
    <property type="entry name" value="NAD(P)-binding Rossmann-like Domain"/>
    <property type="match status" value="1"/>
</dbReference>
<name>A0A4Q0U7U3_9BACT</name>
<dbReference type="Pfam" id="PF13561">
    <property type="entry name" value="adh_short_C2"/>
    <property type="match status" value="1"/>
</dbReference>
<dbReference type="PROSITE" id="PS00061">
    <property type="entry name" value="ADH_SHORT"/>
    <property type="match status" value="1"/>
</dbReference>
<evidence type="ECO:0000313" key="3">
    <source>
        <dbReference type="Proteomes" id="UP000711407"/>
    </source>
</evidence>